<dbReference type="Proteomes" id="UP001171606">
    <property type="component" value="Unassembled WGS sequence"/>
</dbReference>
<comment type="caution">
    <text evidence="1">The sequence shown here is derived from an EMBL/GenBank/DDBJ whole genome shotgun (WGS) entry which is preliminary data.</text>
</comment>
<dbReference type="RefSeq" id="WP_226243071.1">
    <property type="nucleotide sequence ID" value="NZ_JAIZQJ010000009.1"/>
</dbReference>
<evidence type="ECO:0000313" key="1">
    <source>
        <dbReference type="EMBL" id="MDN7935201.1"/>
    </source>
</evidence>
<proteinExistence type="predicted"/>
<name>A0ABT8PJ79_9BURK</name>
<keyword evidence="2" id="KW-1185">Reference proteome</keyword>
<gene>
    <name evidence="1" type="ORF">QZM52_28410</name>
</gene>
<organism evidence="1 2">
    <name type="scientific">Burkholderia metallica</name>
    <dbReference type="NCBI Taxonomy" id="488729"/>
    <lineage>
        <taxon>Bacteria</taxon>
        <taxon>Pseudomonadati</taxon>
        <taxon>Pseudomonadota</taxon>
        <taxon>Betaproteobacteria</taxon>
        <taxon>Burkholderiales</taxon>
        <taxon>Burkholderiaceae</taxon>
        <taxon>Burkholderia</taxon>
        <taxon>Burkholderia cepacia complex</taxon>
    </lineage>
</organism>
<sequence>MTVKRSLDSENADVLRVRCAAGDDIGISSITLICAEIVMPYAQTRQDVARAHFYAGESGRAVPVRRNVRTAMRAVCRHPRMRGGRVGANGFAARRMRGEVVACATDIA</sequence>
<evidence type="ECO:0000313" key="2">
    <source>
        <dbReference type="Proteomes" id="UP001171606"/>
    </source>
</evidence>
<accession>A0ABT8PJ79</accession>
<dbReference type="EMBL" id="JAUJSQ010000014">
    <property type="protein sequence ID" value="MDN7935201.1"/>
    <property type="molecule type" value="Genomic_DNA"/>
</dbReference>
<reference evidence="1" key="1">
    <citation type="submission" date="2023-07" db="EMBL/GenBank/DDBJ databases">
        <title>A collection of bacterial strains from the Burkholderia cepacia Research Laboratory and Repository.</title>
        <authorList>
            <person name="Lipuma J."/>
            <person name="Spilker T."/>
            <person name="Caverly L."/>
        </authorList>
    </citation>
    <scope>NUCLEOTIDE SEQUENCE</scope>
    <source>
        <strain evidence="1">AU42020</strain>
    </source>
</reference>
<protein>
    <submittedName>
        <fullName evidence="1">Uncharacterized protein</fullName>
    </submittedName>
</protein>